<dbReference type="EMBL" id="HACG01033621">
    <property type="protein sequence ID" value="CEK80486.1"/>
    <property type="molecule type" value="Transcribed_RNA"/>
</dbReference>
<sequence length="78" mass="9403">MKKLKSCDKHTKEYVMVGVCNAKTRVRIHCDNRGKKITEKHNIMAWMCVNKRIDHQRWKHIVVEIHDRQRQQACHLIV</sequence>
<reference evidence="2" key="1">
    <citation type="submission" date="2014-12" db="EMBL/GenBank/DDBJ databases">
        <title>Insight into the proteome of Arion vulgaris.</title>
        <authorList>
            <person name="Aradska J."/>
            <person name="Bulat T."/>
            <person name="Smidak R."/>
            <person name="Sarate P."/>
            <person name="Gangsoo J."/>
            <person name="Sialana F."/>
            <person name="Bilban M."/>
            <person name="Lubec G."/>
        </authorList>
    </citation>
    <scope>NUCLEOTIDE SEQUENCE</scope>
    <source>
        <tissue evidence="2">Skin</tissue>
    </source>
</reference>
<name>A0A0B7AHM6_9EUPU</name>
<protein>
    <submittedName>
        <fullName evidence="2">Uncharacterized protein</fullName>
    </submittedName>
</protein>
<dbReference type="EMBL" id="HACG01033623">
    <property type="protein sequence ID" value="CEK80488.1"/>
    <property type="molecule type" value="Transcribed_RNA"/>
</dbReference>
<gene>
    <name evidence="2" type="primary">ORF121171</name>
    <name evidence="1" type="synonym">ORF121168</name>
    <name evidence="3" type="synonym">ORF121184</name>
    <name evidence="4" type="synonym">ORF121195</name>
</gene>
<dbReference type="EMBL" id="HACG01033619">
    <property type="protein sequence ID" value="CEK80484.1"/>
    <property type="molecule type" value="Transcribed_RNA"/>
</dbReference>
<accession>A0A0B7AHM6</accession>
<evidence type="ECO:0000313" key="3">
    <source>
        <dbReference type="EMBL" id="CEK80486.1"/>
    </source>
</evidence>
<proteinExistence type="predicted"/>
<evidence type="ECO:0000313" key="2">
    <source>
        <dbReference type="EMBL" id="CEK80484.1"/>
    </source>
</evidence>
<evidence type="ECO:0000313" key="1">
    <source>
        <dbReference type="EMBL" id="CEK80483.1"/>
    </source>
</evidence>
<dbReference type="AlphaFoldDB" id="A0A0B7AHM6"/>
<dbReference type="EMBL" id="HACG01033618">
    <property type="protein sequence ID" value="CEK80483.1"/>
    <property type="molecule type" value="Transcribed_RNA"/>
</dbReference>
<evidence type="ECO:0000313" key="4">
    <source>
        <dbReference type="EMBL" id="CEK80488.1"/>
    </source>
</evidence>
<organism evidence="2">
    <name type="scientific">Arion vulgaris</name>
    <dbReference type="NCBI Taxonomy" id="1028688"/>
    <lineage>
        <taxon>Eukaryota</taxon>
        <taxon>Metazoa</taxon>
        <taxon>Spiralia</taxon>
        <taxon>Lophotrochozoa</taxon>
        <taxon>Mollusca</taxon>
        <taxon>Gastropoda</taxon>
        <taxon>Heterobranchia</taxon>
        <taxon>Euthyneura</taxon>
        <taxon>Panpulmonata</taxon>
        <taxon>Eupulmonata</taxon>
        <taxon>Stylommatophora</taxon>
        <taxon>Helicina</taxon>
        <taxon>Arionoidea</taxon>
        <taxon>Arionidae</taxon>
        <taxon>Arion</taxon>
    </lineage>
</organism>